<accession>A0A380BCM6</accession>
<evidence type="ECO:0000313" key="2">
    <source>
        <dbReference type="EMBL" id="SUI98800.1"/>
    </source>
</evidence>
<organism evidence="2 3">
    <name type="scientific">Sporosarcina pasteurii</name>
    <name type="common">Bacillus pasteurii</name>
    <dbReference type="NCBI Taxonomy" id="1474"/>
    <lineage>
        <taxon>Bacteria</taxon>
        <taxon>Bacillati</taxon>
        <taxon>Bacillota</taxon>
        <taxon>Bacilli</taxon>
        <taxon>Bacillales</taxon>
        <taxon>Caryophanaceae</taxon>
        <taxon>Sporosarcina</taxon>
    </lineage>
</organism>
<keyword evidence="1" id="KW-1133">Transmembrane helix</keyword>
<proteinExistence type="predicted"/>
<dbReference type="EMBL" id="UGYZ01000002">
    <property type="protein sequence ID" value="SUI98800.1"/>
    <property type="molecule type" value="Genomic_DNA"/>
</dbReference>
<keyword evidence="3" id="KW-1185">Reference proteome</keyword>
<dbReference type="Proteomes" id="UP000254519">
    <property type="component" value="Unassembled WGS sequence"/>
</dbReference>
<gene>
    <name evidence="2" type="ORF">NCTC4822_00256</name>
</gene>
<dbReference type="OrthoDB" id="2596219at2"/>
<feature type="transmembrane region" description="Helical" evidence="1">
    <location>
        <begin position="52"/>
        <end position="69"/>
    </location>
</feature>
<evidence type="ECO:0000256" key="1">
    <source>
        <dbReference type="SAM" id="Phobius"/>
    </source>
</evidence>
<sequence>MKKAMNLIFWGYLFVFIRIEFGIDILPEPLGYFMIAAGCNKLYKRYPTAQKAHAFATAMIFITFPTIFVNVHEQTHILMNAYSILLMMLQLIVVYFIFQLLTEIVAEYGSPMLIKRTHNTFKIYIILHLVFLAASTFTPNLAEENWMMFILIFMFITLIMDVIFLILLRAVRREVPETLSHKDQVNEENLA</sequence>
<keyword evidence="1" id="KW-0472">Membrane</keyword>
<name>A0A380BCM6_SPOPA</name>
<keyword evidence="1" id="KW-0812">Transmembrane</keyword>
<reference evidence="2 3" key="1">
    <citation type="submission" date="2018-06" db="EMBL/GenBank/DDBJ databases">
        <authorList>
            <consortium name="Pathogen Informatics"/>
            <person name="Doyle S."/>
        </authorList>
    </citation>
    <scope>NUCLEOTIDE SEQUENCE [LARGE SCALE GENOMIC DNA]</scope>
    <source>
        <strain evidence="3">ATCC 11859 / DSM 33 / NCIB 8841 / NCTC 4822</strain>
    </source>
</reference>
<evidence type="ECO:0000313" key="3">
    <source>
        <dbReference type="Proteomes" id="UP000254519"/>
    </source>
</evidence>
<dbReference type="RefSeq" id="WP_115359780.1">
    <property type="nucleotide sequence ID" value="NZ_CP038012.1"/>
</dbReference>
<feature type="transmembrane region" description="Helical" evidence="1">
    <location>
        <begin position="81"/>
        <end position="101"/>
    </location>
</feature>
<feature type="transmembrane region" description="Helical" evidence="1">
    <location>
        <begin position="121"/>
        <end position="142"/>
    </location>
</feature>
<protein>
    <submittedName>
        <fullName evidence="2">Uncharacterized protein</fullName>
    </submittedName>
</protein>
<dbReference type="AlphaFoldDB" id="A0A380BCM6"/>
<feature type="transmembrane region" description="Helical" evidence="1">
    <location>
        <begin position="149"/>
        <end position="171"/>
    </location>
</feature>